<dbReference type="STRING" id="1302689.RG47T_2906"/>
<name>A0A1Q6A098_9SPHI</name>
<feature type="transmembrane region" description="Helical" evidence="1">
    <location>
        <begin position="372"/>
        <end position="394"/>
    </location>
</feature>
<gene>
    <name evidence="2" type="ORF">RG47T_2906</name>
</gene>
<feature type="transmembrane region" description="Helical" evidence="1">
    <location>
        <begin position="345"/>
        <end position="365"/>
    </location>
</feature>
<dbReference type="EMBL" id="MPPL01000001">
    <property type="protein sequence ID" value="OKS87445.1"/>
    <property type="molecule type" value="Genomic_DNA"/>
</dbReference>
<evidence type="ECO:0000313" key="2">
    <source>
        <dbReference type="EMBL" id="OKS87445.1"/>
    </source>
</evidence>
<reference evidence="2 3" key="1">
    <citation type="submission" date="2016-11" db="EMBL/GenBank/DDBJ databases">
        <title>Whole Genome Sequencing of Mucilaginibacter polytrichastri RG4-7(T) isolated from the moss sample.</title>
        <authorList>
            <person name="Li Y."/>
        </authorList>
    </citation>
    <scope>NUCLEOTIDE SEQUENCE [LARGE SCALE GENOMIC DNA]</scope>
    <source>
        <strain evidence="2 3">RG4-7</strain>
    </source>
</reference>
<comment type="caution">
    <text evidence="2">The sequence shown here is derived from an EMBL/GenBank/DDBJ whole genome shotgun (WGS) entry which is preliminary data.</text>
</comment>
<protein>
    <submittedName>
        <fullName evidence="2">Uncharacterized protein</fullName>
    </submittedName>
</protein>
<evidence type="ECO:0000313" key="3">
    <source>
        <dbReference type="Proteomes" id="UP000186720"/>
    </source>
</evidence>
<sequence length="856" mass="97207">MACSDEPDPYDYYTSFFHPDIQGKKDFGAFYFTDYSFTYTDEEPASEAAINAAEWAKYLGPPVKAADVENIMYDLDSAGKEKVYHFFEQDPPVAGSLAASSFLGALNNPAHKAARMYYQFSLQAEKLGQHNYNPWEPAPVDTTGLKTAAAQALQAAKDENDSFLKLRYFYQAQKLNHYAENYAEAKSIYDQYITKTPSQSHVKGWALAFKAGELRRLGDTTEAAYLFSKVFANYPERRVQAYRNYHYIGAPFENVLKLANTPQEKANLYAIKAFADPEIGTADLEKVYDLAPGSPLVGVLLVREINKLEQYYLTPALSNNTDQFYSNRSFVTTKSPQPMSMTKRWLLWVAAVILFSGAIILITAFKKQEAGLGFKVIGGALLLFGAVGVSWFYVNKHKQTIEEIQQLPQGSFFVAMPDSVKSKYEAQIETLRNFCTKLTSDAKYPEPQVGTLVNAYLYFMQNKPDDGLSALGKMEGKPLSSKIADEKQILNLLLSAQRIKQIKEVDETALLPALKWLNNKVIAGGKPQTDVYPSRPESTNQFALTQRNFYSYVLAPAYLRQGDTTKAALALLKSDNSNGTAYRYNSSSQMPAFWYHYLHAAELKQIISWKVKRPNEPYMTFLSAGLAKIDDGNLYELLGTAQLREHHYQDALASFNNEKVKQNFAKLKETAVTSGNPFEVEINDYPQTATSGINKLEFAKKMAALEVKLKSDPKNADTYYQMATGIYNTSTYGNSWNMISYQWSSYDFGRTPLYYYDTDYIKTLLAKQYYLKARDLSTSREFKAKCTFMAAKCEQKQYEAPSFVESYDTFDKHEKAYLKQLTHNKYFIDLQQYKTTSFYKEAVDECSYLRDFIKSN</sequence>
<dbReference type="InterPro" id="IPR011990">
    <property type="entry name" value="TPR-like_helical_dom_sf"/>
</dbReference>
<proteinExistence type="predicted"/>
<dbReference type="Proteomes" id="UP000186720">
    <property type="component" value="Unassembled WGS sequence"/>
</dbReference>
<dbReference type="SUPFAM" id="SSF48452">
    <property type="entry name" value="TPR-like"/>
    <property type="match status" value="1"/>
</dbReference>
<keyword evidence="3" id="KW-1185">Reference proteome</keyword>
<keyword evidence="1" id="KW-0812">Transmembrane</keyword>
<evidence type="ECO:0000256" key="1">
    <source>
        <dbReference type="SAM" id="Phobius"/>
    </source>
</evidence>
<organism evidence="2 3">
    <name type="scientific">Mucilaginibacter polytrichastri</name>
    <dbReference type="NCBI Taxonomy" id="1302689"/>
    <lineage>
        <taxon>Bacteria</taxon>
        <taxon>Pseudomonadati</taxon>
        <taxon>Bacteroidota</taxon>
        <taxon>Sphingobacteriia</taxon>
        <taxon>Sphingobacteriales</taxon>
        <taxon>Sphingobacteriaceae</taxon>
        <taxon>Mucilaginibacter</taxon>
    </lineage>
</organism>
<dbReference type="AlphaFoldDB" id="A0A1Q6A098"/>
<accession>A0A1Q6A098</accession>
<keyword evidence="1" id="KW-1133">Transmembrane helix</keyword>
<keyword evidence="1" id="KW-0472">Membrane</keyword>